<accession>W2TQY1</accession>
<evidence type="ECO:0000313" key="2">
    <source>
        <dbReference type="Proteomes" id="UP000053676"/>
    </source>
</evidence>
<organism evidence="1 2">
    <name type="scientific">Necator americanus</name>
    <name type="common">Human hookworm</name>
    <dbReference type="NCBI Taxonomy" id="51031"/>
    <lineage>
        <taxon>Eukaryota</taxon>
        <taxon>Metazoa</taxon>
        <taxon>Ecdysozoa</taxon>
        <taxon>Nematoda</taxon>
        <taxon>Chromadorea</taxon>
        <taxon>Rhabditida</taxon>
        <taxon>Rhabditina</taxon>
        <taxon>Rhabditomorpha</taxon>
        <taxon>Strongyloidea</taxon>
        <taxon>Ancylostomatidae</taxon>
        <taxon>Bunostominae</taxon>
        <taxon>Necator</taxon>
    </lineage>
</organism>
<gene>
    <name evidence="1" type="ORF">NECAME_01744</name>
</gene>
<sequence length="153" mass="18594">MISAMGVRRSPRIKRQWYDYSNYYGYQYSQPYTYQYRQPYTYQYRQPFTLSYFRGQPVYPSNYGIHTQPNNYAYNYNYYQRQPVYYSNNDYAVYQRGDVNEGTNLLIESWQPSDRGIQMVVTFGKKNWEEEVQLDQYTESFQDSPLKSLRNSG</sequence>
<reference evidence="2" key="1">
    <citation type="journal article" date="2014" name="Nat. Genet.">
        <title>Genome of the human hookworm Necator americanus.</title>
        <authorList>
            <person name="Tang Y.T."/>
            <person name="Gao X."/>
            <person name="Rosa B.A."/>
            <person name="Abubucker S."/>
            <person name="Hallsworth-Pepin K."/>
            <person name="Martin J."/>
            <person name="Tyagi R."/>
            <person name="Heizer E."/>
            <person name="Zhang X."/>
            <person name="Bhonagiri-Palsikar V."/>
            <person name="Minx P."/>
            <person name="Warren W.C."/>
            <person name="Wang Q."/>
            <person name="Zhan B."/>
            <person name="Hotez P.J."/>
            <person name="Sternberg P.W."/>
            <person name="Dougall A."/>
            <person name="Gaze S.T."/>
            <person name="Mulvenna J."/>
            <person name="Sotillo J."/>
            <person name="Ranganathan S."/>
            <person name="Rabelo E.M."/>
            <person name="Wilson R.K."/>
            <person name="Felgner P.L."/>
            <person name="Bethony J."/>
            <person name="Hawdon J.M."/>
            <person name="Gasser R.B."/>
            <person name="Loukas A."/>
            <person name="Mitreva M."/>
        </authorList>
    </citation>
    <scope>NUCLEOTIDE SEQUENCE [LARGE SCALE GENOMIC DNA]</scope>
</reference>
<evidence type="ECO:0000313" key="1">
    <source>
        <dbReference type="EMBL" id="ETN83437.1"/>
    </source>
</evidence>
<protein>
    <submittedName>
        <fullName evidence="1">Uncharacterized protein</fullName>
    </submittedName>
</protein>
<name>W2TQY1_NECAM</name>
<dbReference type="EMBL" id="KI658196">
    <property type="protein sequence ID" value="ETN83437.1"/>
    <property type="molecule type" value="Genomic_DNA"/>
</dbReference>
<dbReference type="Proteomes" id="UP000053676">
    <property type="component" value="Unassembled WGS sequence"/>
</dbReference>
<proteinExistence type="predicted"/>
<keyword evidence="2" id="KW-1185">Reference proteome</keyword>
<dbReference type="KEGG" id="nai:NECAME_01744"/>
<dbReference type="AlphaFoldDB" id="W2TQY1"/>